<comment type="caution">
    <text evidence="1">The sequence shown here is derived from an EMBL/GenBank/DDBJ whole genome shotgun (WGS) entry which is preliminary data.</text>
</comment>
<keyword evidence="2" id="KW-1185">Reference proteome</keyword>
<proteinExistence type="predicted"/>
<protein>
    <submittedName>
        <fullName evidence="1">Uncharacterized protein</fullName>
    </submittedName>
</protein>
<dbReference type="Proteomes" id="UP001601976">
    <property type="component" value="Unassembled WGS sequence"/>
</dbReference>
<dbReference type="InterPro" id="IPR015421">
    <property type="entry name" value="PyrdxlP-dep_Trfase_major"/>
</dbReference>
<evidence type="ECO:0000313" key="2">
    <source>
        <dbReference type="Proteomes" id="UP001601976"/>
    </source>
</evidence>
<dbReference type="RefSeq" id="WP_355714303.1">
    <property type="nucleotide sequence ID" value="NZ_JBIAPK010000004.1"/>
</dbReference>
<reference evidence="1 2" key="1">
    <citation type="submission" date="2024-10" db="EMBL/GenBank/DDBJ databases">
        <title>The Natural Products Discovery Center: Release of the First 8490 Sequenced Strains for Exploring Actinobacteria Biosynthetic Diversity.</title>
        <authorList>
            <person name="Kalkreuter E."/>
            <person name="Kautsar S.A."/>
            <person name="Yang D."/>
            <person name="Bader C.D."/>
            <person name="Teijaro C.N."/>
            <person name="Fluegel L."/>
            <person name="Davis C.M."/>
            <person name="Simpson J.R."/>
            <person name="Lauterbach L."/>
            <person name="Steele A.D."/>
            <person name="Gui C."/>
            <person name="Meng S."/>
            <person name="Li G."/>
            <person name="Viehrig K."/>
            <person name="Ye F."/>
            <person name="Su P."/>
            <person name="Kiefer A.F."/>
            <person name="Nichols A."/>
            <person name="Cepeda A.J."/>
            <person name="Yan W."/>
            <person name="Fan B."/>
            <person name="Jiang Y."/>
            <person name="Adhikari A."/>
            <person name="Zheng C.-J."/>
            <person name="Schuster L."/>
            <person name="Cowan T.M."/>
            <person name="Smanski M.J."/>
            <person name="Chevrette M.G."/>
            <person name="De Carvalho L.P.S."/>
            <person name="Shen B."/>
        </authorList>
    </citation>
    <scope>NUCLEOTIDE SEQUENCE [LARGE SCALE GENOMIC DNA]</scope>
    <source>
        <strain evidence="1 2">NPDC003029</strain>
    </source>
</reference>
<name>A0ABW6RGN7_9ACTN</name>
<evidence type="ECO:0000313" key="1">
    <source>
        <dbReference type="EMBL" id="MFF3340377.1"/>
    </source>
</evidence>
<dbReference type="Gene3D" id="3.40.640.10">
    <property type="entry name" value="Type I PLP-dependent aspartate aminotransferase-like (Major domain)"/>
    <property type="match status" value="1"/>
</dbReference>
<dbReference type="EMBL" id="JBIAPK010000004">
    <property type="protein sequence ID" value="MFF3340377.1"/>
    <property type="molecule type" value="Genomic_DNA"/>
</dbReference>
<accession>A0ABW6RGN7</accession>
<dbReference type="InterPro" id="IPR015424">
    <property type="entry name" value="PyrdxlP-dep_Trfase"/>
</dbReference>
<gene>
    <name evidence="1" type="ORF">ACFYWW_16820</name>
</gene>
<dbReference type="SUPFAM" id="SSF53383">
    <property type="entry name" value="PLP-dependent transferases"/>
    <property type="match status" value="1"/>
</dbReference>
<sequence length="205" mass="22282">MLTEVTATRYVTPLREGGSLPGIVEADDLGTYVMETSRAGGKALAAVASLHSLGRNGYAAILTRLVDAAIYFRECLGARNGMDALNPHALGYQSMVRLYAPHRTPDAHRELHDPAPSTAKMVKEGNAYLKAFFTWDNDTRMNINGGGVVYSFSSKYVTTASGEPISGLKFYPTTPLIGREHMKVAVDLLAERKAIFDEIWRAGTA</sequence>
<organism evidence="1 2">
    <name type="scientific">Streptomyces flavidovirens</name>
    <dbReference type="NCBI Taxonomy" id="67298"/>
    <lineage>
        <taxon>Bacteria</taxon>
        <taxon>Bacillati</taxon>
        <taxon>Actinomycetota</taxon>
        <taxon>Actinomycetes</taxon>
        <taxon>Kitasatosporales</taxon>
        <taxon>Streptomycetaceae</taxon>
        <taxon>Streptomyces</taxon>
    </lineage>
</organism>